<comment type="cofactor">
    <cofactor evidence="1">
        <name>[4Fe-4S] cluster</name>
        <dbReference type="ChEBI" id="CHEBI:49883"/>
    </cofactor>
</comment>
<reference evidence="6" key="1">
    <citation type="submission" date="2018-05" db="EMBL/GenBank/DDBJ databases">
        <authorList>
            <person name="Lanie J.A."/>
            <person name="Ng W.-L."/>
            <person name="Kazmierczak K.M."/>
            <person name="Andrzejewski T.M."/>
            <person name="Davidsen T.M."/>
            <person name="Wayne K.J."/>
            <person name="Tettelin H."/>
            <person name="Glass J.I."/>
            <person name="Rusch D."/>
            <person name="Podicherti R."/>
            <person name="Tsui H.-C.T."/>
            <person name="Winkler M.E."/>
        </authorList>
    </citation>
    <scope>NUCLEOTIDE SEQUENCE</scope>
</reference>
<evidence type="ECO:0000256" key="3">
    <source>
        <dbReference type="ARBA" id="ARBA00022723"/>
    </source>
</evidence>
<evidence type="ECO:0000256" key="1">
    <source>
        <dbReference type="ARBA" id="ARBA00001966"/>
    </source>
</evidence>
<keyword evidence="4" id="KW-0408">Iron</keyword>
<proteinExistence type="predicted"/>
<keyword evidence="5" id="KW-0411">Iron-sulfur</keyword>
<evidence type="ECO:0000313" key="6">
    <source>
        <dbReference type="EMBL" id="SVC80308.1"/>
    </source>
</evidence>
<dbReference type="EMBL" id="UINC01111818">
    <property type="protein sequence ID" value="SVC80308.1"/>
    <property type="molecule type" value="Genomic_DNA"/>
</dbReference>
<feature type="non-terminal residue" evidence="6">
    <location>
        <position position="210"/>
    </location>
</feature>
<keyword evidence="3" id="KW-0479">Metal-binding</keyword>
<gene>
    <name evidence="6" type="ORF">METZ01_LOCUS333162</name>
</gene>
<protein>
    <submittedName>
        <fullName evidence="6">Uncharacterized protein</fullName>
    </submittedName>
</protein>
<dbReference type="GO" id="GO:0046872">
    <property type="term" value="F:metal ion binding"/>
    <property type="evidence" value="ECO:0007669"/>
    <property type="project" value="UniProtKB-KW"/>
</dbReference>
<dbReference type="PANTHER" id="PTHR43409:SF4">
    <property type="entry name" value="RADICAL SAM SUPERFAMILY PROTEIN"/>
    <property type="match status" value="1"/>
</dbReference>
<dbReference type="Gene3D" id="3.40.50.280">
    <property type="entry name" value="Cobalamin-binding domain"/>
    <property type="match status" value="1"/>
</dbReference>
<name>A0A382Q5V0_9ZZZZ</name>
<sequence>MIDALFIAPGNAQEVYQKLSEDYSAIETPTWALLLAESCRSVGYKVGILDVNAEKLTHQEALDRVVGISPRFVVFVVYGQNVNAGTTNMSGATALSKFFKLSDLDSPIVYIGSHVQALPIESLEKEESIDIICTNEGVYALWNLLKISRVNPVALSKVNGIGYRDFDSVKLTDPEAVIPQNRLDIDLPGYAWDLLPFNKKPFDLYRSPMW</sequence>
<dbReference type="PANTHER" id="PTHR43409">
    <property type="entry name" value="ANAEROBIC MAGNESIUM-PROTOPORPHYRIN IX MONOMETHYL ESTER CYCLASE-RELATED"/>
    <property type="match status" value="1"/>
</dbReference>
<dbReference type="AlphaFoldDB" id="A0A382Q5V0"/>
<evidence type="ECO:0000256" key="5">
    <source>
        <dbReference type="ARBA" id="ARBA00023014"/>
    </source>
</evidence>
<accession>A0A382Q5V0</accession>
<evidence type="ECO:0000256" key="2">
    <source>
        <dbReference type="ARBA" id="ARBA00022691"/>
    </source>
</evidence>
<dbReference type="InterPro" id="IPR051198">
    <property type="entry name" value="BchE-like"/>
</dbReference>
<organism evidence="6">
    <name type="scientific">marine metagenome</name>
    <dbReference type="NCBI Taxonomy" id="408172"/>
    <lineage>
        <taxon>unclassified sequences</taxon>
        <taxon>metagenomes</taxon>
        <taxon>ecological metagenomes</taxon>
    </lineage>
</organism>
<evidence type="ECO:0000256" key="4">
    <source>
        <dbReference type="ARBA" id="ARBA00023004"/>
    </source>
</evidence>
<dbReference type="GO" id="GO:0051536">
    <property type="term" value="F:iron-sulfur cluster binding"/>
    <property type="evidence" value="ECO:0007669"/>
    <property type="project" value="UniProtKB-KW"/>
</dbReference>
<keyword evidence="2" id="KW-0949">S-adenosyl-L-methionine</keyword>